<dbReference type="EMBL" id="JACYWE010000002">
    <property type="protein sequence ID" value="MBD8505711.1"/>
    <property type="molecule type" value="Genomic_DNA"/>
</dbReference>
<dbReference type="Proteomes" id="UP000642993">
    <property type="component" value="Unassembled WGS sequence"/>
</dbReference>
<feature type="transmembrane region" description="Helical" evidence="1">
    <location>
        <begin position="20"/>
        <end position="39"/>
    </location>
</feature>
<keyword evidence="1" id="KW-1133">Transmembrane helix</keyword>
<protein>
    <recommendedName>
        <fullName evidence="4">SipW-cognate class signal peptide</fullName>
    </recommendedName>
</protein>
<keyword evidence="1" id="KW-0472">Membrane</keyword>
<evidence type="ECO:0000313" key="2">
    <source>
        <dbReference type="EMBL" id="MBD8505711.1"/>
    </source>
</evidence>
<evidence type="ECO:0008006" key="4">
    <source>
        <dbReference type="Google" id="ProtNLM"/>
    </source>
</evidence>
<keyword evidence="3" id="KW-1185">Reference proteome</keyword>
<gene>
    <name evidence="2" type="ORF">HT102_04320</name>
</gene>
<proteinExistence type="predicted"/>
<dbReference type="InterPro" id="IPR023833">
    <property type="entry name" value="Signal_pept_SipW-depend-type"/>
</dbReference>
<name>A0A927JAV4_9ACTN</name>
<comment type="caution">
    <text evidence="2">The sequence shown here is derived from an EMBL/GenBank/DDBJ whole genome shotgun (WGS) entry which is preliminary data.</text>
</comment>
<evidence type="ECO:0000256" key="1">
    <source>
        <dbReference type="SAM" id="Phobius"/>
    </source>
</evidence>
<dbReference type="AlphaFoldDB" id="A0A927JAV4"/>
<organism evidence="2 3">
    <name type="scientific">Lolliginicoccus lacisalsi</name>
    <dbReference type="NCBI Taxonomy" id="2742202"/>
    <lineage>
        <taxon>Bacteria</taxon>
        <taxon>Bacillati</taxon>
        <taxon>Actinomycetota</taxon>
        <taxon>Actinomycetes</taxon>
        <taxon>Mycobacteriales</taxon>
        <taxon>Hoyosellaceae</taxon>
        <taxon>Lolliginicoccus</taxon>
    </lineage>
</organism>
<dbReference type="RefSeq" id="WP_192038184.1">
    <property type="nucleotide sequence ID" value="NZ_JACYWE010000002.1"/>
</dbReference>
<accession>A0A927JAV4</accession>
<sequence length="219" mass="22755">MTSTQTSPARAADRKRKIRAVLAGGVVLGVGATVTLAAWNDSVFVQGDFAVGDFNIQGDVHDGSGFQEYDDELAPGILQLPLIAENLAPGDTVHAPVSLRVDPARNSYDADVELRGGTWAASLLADELRYTVYTDVPVASCENGDLSAGSPLVGSDATPVTLDTGAGTVPGSPAFTLPNDSTILDLCFAVTLPATVDMTSVPPNSTATVLWEFYSEPVS</sequence>
<evidence type="ECO:0000313" key="3">
    <source>
        <dbReference type="Proteomes" id="UP000642993"/>
    </source>
</evidence>
<reference evidence="2" key="1">
    <citation type="submission" date="2020-09" db="EMBL/GenBank/DDBJ databases">
        <title>Hoyosella lacisalsi sp. nov., a halotolerant actinobacterium isolated from soil of Lake Gudzhirganskoe.</title>
        <authorList>
            <person name="Yang Q."/>
            <person name="Guo P.Y."/>
            <person name="Liu S.W."/>
            <person name="Li F.N."/>
            <person name="Sun C.H."/>
        </authorList>
    </citation>
    <scope>NUCLEOTIDE SEQUENCE</scope>
    <source>
        <strain evidence="2">G463</strain>
    </source>
</reference>
<keyword evidence="1" id="KW-0812">Transmembrane</keyword>
<dbReference type="NCBIfam" id="TIGR04088">
    <property type="entry name" value="cognate_SipW"/>
    <property type="match status" value="1"/>
</dbReference>